<dbReference type="Proteomes" id="UP000002675">
    <property type="component" value="Chromosome II"/>
</dbReference>
<evidence type="ECO:0000313" key="2">
    <source>
        <dbReference type="Proteomes" id="UP000002675"/>
    </source>
</evidence>
<name>Q7MC50_VIBVY</name>
<gene>
    <name evidence="1" type="ordered locus">VVA1537</name>
</gene>
<proteinExistence type="predicted"/>
<evidence type="ECO:0000313" key="1">
    <source>
        <dbReference type="EMBL" id="BAC97563.1"/>
    </source>
</evidence>
<dbReference type="PATRIC" id="fig|196600.6.peg.4671"/>
<sequence>MTIALYTQLQQQNNQCLSENDRSFPSIGIEMPNIVESHLTIETVQCQRQELFRKIIDFAPQQGWVCYRDGVEIRSEAPTRSDVIEAEYLHRGDSLVVRHLNGETYLLSYLREGHQDGTGVMCYREQKMRLRNDITSSANHVVYRVWFQQSQSGLTQGRWLPKVQQFVGFVD</sequence>
<dbReference type="AlphaFoldDB" id="Q7MC50"/>
<dbReference type="EMBL" id="BA000038">
    <property type="protein sequence ID" value="BAC97563.1"/>
    <property type="molecule type" value="Genomic_DNA"/>
</dbReference>
<protein>
    <submittedName>
        <fullName evidence="1">Uncharacterized protein</fullName>
    </submittedName>
</protein>
<reference evidence="1 2" key="1">
    <citation type="journal article" date="2003" name="Genome Res.">
        <title>Comparative genome analysis of Vibrio vulnificus, a marine pathogen.</title>
        <authorList>
            <person name="Chen C.Y."/>
            <person name="Wu K.M."/>
            <person name="Chang Y.C."/>
            <person name="Chang C.H."/>
            <person name="Tsai H.C."/>
            <person name="Liao T.L."/>
            <person name="Liu Y.M."/>
            <person name="Chen H.J."/>
            <person name="Shen A.B."/>
            <person name="Li J.C."/>
            <person name="Su T.L."/>
            <person name="Shao C.P."/>
            <person name="Lee C.T."/>
            <person name="Hor L.I."/>
            <person name="Tsai S.F."/>
        </authorList>
    </citation>
    <scope>NUCLEOTIDE SEQUENCE [LARGE SCALE GENOMIC DNA]</scope>
    <source>
        <strain evidence="1 2">YJ016</strain>
    </source>
</reference>
<dbReference type="KEGG" id="vvy:VVA1537"/>
<organism evidence="1 2">
    <name type="scientific">Vibrio vulnificus (strain YJ016)</name>
    <dbReference type="NCBI Taxonomy" id="196600"/>
    <lineage>
        <taxon>Bacteria</taxon>
        <taxon>Pseudomonadati</taxon>
        <taxon>Pseudomonadota</taxon>
        <taxon>Gammaproteobacteria</taxon>
        <taxon>Vibrionales</taxon>
        <taxon>Vibrionaceae</taxon>
        <taxon>Vibrio</taxon>
    </lineage>
</organism>
<dbReference type="RefSeq" id="WP_011152743.1">
    <property type="nucleotide sequence ID" value="NC_005140.1"/>
</dbReference>
<accession>Q7MC50</accession>
<dbReference type="HOGENOM" id="CLU_1562252_0_0_6"/>